<dbReference type="GO" id="GO:0009535">
    <property type="term" value="C:chloroplast thylakoid membrane"/>
    <property type="evidence" value="ECO:0007669"/>
    <property type="project" value="UniProtKB-SubCell"/>
</dbReference>
<evidence type="ECO:0000256" key="5">
    <source>
        <dbReference type="ARBA" id="ARBA00022494"/>
    </source>
</evidence>
<feature type="binding site" evidence="19">
    <location>
        <position position="225"/>
    </location>
    <ligand>
        <name>chlorophyll a</name>
        <dbReference type="ChEBI" id="CHEBI:58416"/>
        <label>1</label>
    </ligand>
</feature>
<keyword evidence="13" id="KW-0460">Magnesium</keyword>
<evidence type="ECO:0000256" key="6">
    <source>
        <dbReference type="ARBA" id="ARBA00022528"/>
    </source>
</evidence>
<feature type="binding site" evidence="19">
    <location>
        <position position="209"/>
    </location>
    <ligand>
        <name>chlorophyll a</name>
        <dbReference type="ChEBI" id="CHEBI:58416"/>
        <label>1</label>
    </ligand>
</feature>
<evidence type="ECO:0000256" key="13">
    <source>
        <dbReference type="ARBA" id="ARBA00022842"/>
    </source>
</evidence>
<comment type="subcellular location">
    <subcellularLocation>
        <location evidence="2">Membrane</location>
        <topology evidence="2">Multi-pass membrane protein</topology>
    </subcellularLocation>
    <subcellularLocation>
        <location evidence="3 20">Plastid</location>
        <location evidence="3 20">Chloroplast thylakoid membrane</location>
    </subcellularLocation>
</comment>
<feature type="binding site" evidence="19">
    <location>
        <position position="195"/>
    </location>
    <ligand>
        <name>chlorophyll a</name>
        <dbReference type="ChEBI" id="CHEBI:58416"/>
        <label>1</label>
    </ligand>
</feature>
<feature type="binding site" evidence="19">
    <location>
        <position position="192"/>
    </location>
    <ligand>
        <name>chlorophyll a</name>
        <dbReference type="ChEBI" id="CHEBI:58416"/>
        <label>1</label>
    </ligand>
</feature>
<protein>
    <recommendedName>
        <fullName evidence="20">Chlorophyll a-b binding protein, chloroplastic</fullName>
    </recommendedName>
</protein>
<proteinExistence type="evidence at transcript level"/>
<sequence>MATAVGCSPAVAPVAFAGAFSSAKSRFFSPTSSLVGRRHGSRVSMSAEWMPGQPRPPHLDGSAPGDFGFDPLRLGVIPENLERYKESELIHCRWAMLAVPGMLIPEALGLGNWVEAQKWAAIPGSQATYFGVPVPWGYLPIVLAVEFLAIAFVESQRNGEPDPEKRKYPGGAFDPLGFSKDPVKFKEYKVKEIKNGRLALLAFVGFCVQASANPGTGPLENLATHLSDPWHRNIAEIIIPRSLFPE</sequence>
<keyword evidence="7 20" id="KW-0602">Photosynthesis</keyword>
<dbReference type="GO" id="GO:0009765">
    <property type="term" value="P:photosynthesis, light harvesting"/>
    <property type="evidence" value="ECO:0007669"/>
    <property type="project" value="InterPro"/>
</dbReference>
<evidence type="ECO:0000256" key="9">
    <source>
        <dbReference type="ARBA" id="ARBA00022640"/>
    </source>
</evidence>
<dbReference type="GO" id="GO:0016168">
    <property type="term" value="F:chlorophyll binding"/>
    <property type="evidence" value="ECO:0007669"/>
    <property type="project" value="UniProtKB-KW"/>
</dbReference>
<evidence type="ECO:0000256" key="11">
    <source>
        <dbReference type="ARBA" id="ARBA00022723"/>
    </source>
</evidence>
<keyword evidence="16 20" id="KW-0157">Chromophore</keyword>
<evidence type="ECO:0000256" key="1">
    <source>
        <dbReference type="ARBA" id="ARBA00003803"/>
    </source>
</evidence>
<evidence type="ECO:0000256" key="4">
    <source>
        <dbReference type="ARBA" id="ARBA00007259"/>
    </source>
</evidence>
<dbReference type="PIR" id="S17694">
    <property type="entry name" value="S17694"/>
</dbReference>
<evidence type="ECO:0000256" key="12">
    <source>
        <dbReference type="ARBA" id="ARBA00022836"/>
    </source>
</evidence>
<evidence type="ECO:0000256" key="15">
    <source>
        <dbReference type="ARBA" id="ARBA00022989"/>
    </source>
</evidence>
<organism evidence="21">
    <name type="scientific">Pinus sylvestris</name>
    <name type="common">Scotch pine</name>
    <dbReference type="NCBI Taxonomy" id="3349"/>
    <lineage>
        <taxon>Eukaryota</taxon>
        <taxon>Viridiplantae</taxon>
        <taxon>Streptophyta</taxon>
        <taxon>Embryophyta</taxon>
        <taxon>Tracheophyta</taxon>
        <taxon>Spermatophyta</taxon>
        <taxon>Pinopsida</taxon>
        <taxon>Pinidae</taxon>
        <taxon>Conifers I</taxon>
        <taxon>Pinales</taxon>
        <taxon>Pinaceae</taxon>
        <taxon>Pinus</taxon>
        <taxon>Pinus subgen. Pinus</taxon>
    </lineage>
</organism>
<reference evidence="21" key="1">
    <citation type="journal article" date="1991" name="Mol. Gen. Genet.">
        <title>Evolutionary conservation of the chlorophyll a/b-binding proteins: cDNAs encoding type I, II and III LHC I polypeptides from the gymnosperm Scots pine.</title>
        <authorList>
            <person name="Jansson S."/>
            <person name="Gustafsson P."/>
        </authorList>
    </citation>
    <scope>NUCLEOTIDE SEQUENCE</scope>
    <source>
        <tissue evidence="21">Cotyledons</tissue>
    </source>
</reference>
<accession>Q02069</accession>
<keyword evidence="11" id="KW-0479">Metal-binding</keyword>
<dbReference type="SUPFAM" id="SSF103511">
    <property type="entry name" value="Chlorophyll a-b binding protein"/>
    <property type="match status" value="1"/>
</dbReference>
<evidence type="ECO:0000256" key="17">
    <source>
        <dbReference type="ARBA" id="ARBA00023078"/>
    </source>
</evidence>
<dbReference type="InterPro" id="IPR022796">
    <property type="entry name" value="Chloroa_b-bind"/>
</dbReference>
<keyword evidence="8" id="KW-0597">Phosphoprotein</keyword>
<dbReference type="Gene3D" id="1.10.3460.10">
    <property type="entry name" value="Chlorophyll a/b binding protein domain"/>
    <property type="match status" value="1"/>
</dbReference>
<feature type="binding site" evidence="19">
    <location>
        <position position="126"/>
    </location>
    <ligand>
        <name>chlorophyll a</name>
        <dbReference type="ChEBI" id="CHEBI:58416"/>
        <label>1</label>
    </ligand>
</feature>
<keyword evidence="12 20" id="KW-0603">Photosystem I</keyword>
<dbReference type="FunFam" id="1.10.3460.10:FF:000004">
    <property type="entry name" value="Chlorophyll a-b binding protein, chloroplastic"/>
    <property type="match status" value="1"/>
</dbReference>
<feature type="binding site" evidence="19">
    <location>
        <position position="197"/>
    </location>
    <ligand>
        <name>chlorophyll a</name>
        <dbReference type="ChEBI" id="CHEBI:58416"/>
        <label>1</label>
    </ligand>
</feature>
<keyword evidence="17 20" id="KW-0793">Thylakoid</keyword>
<feature type="binding site" evidence="19">
    <location>
        <position position="191"/>
    </location>
    <ligand>
        <name>chlorophyll a</name>
        <dbReference type="ChEBI" id="CHEBI:58416"/>
        <label>1</label>
    </ligand>
</feature>
<evidence type="ECO:0000256" key="3">
    <source>
        <dbReference type="ARBA" id="ARBA00004334"/>
    </source>
</evidence>
<dbReference type="Pfam" id="PF00504">
    <property type="entry name" value="Chloroa_b-bind"/>
    <property type="match status" value="1"/>
</dbReference>
<feature type="binding site" description="axial binding residue" evidence="19">
    <location>
        <position position="93"/>
    </location>
    <ligand>
        <name>chlorophyll b</name>
        <dbReference type="ChEBI" id="CHEBI:61721"/>
        <label>1</label>
    </ligand>
    <ligandPart>
        <name>Mg</name>
        <dbReference type="ChEBI" id="CHEBI:25107"/>
    </ligandPart>
</feature>
<keyword evidence="6 20" id="KW-0150">Chloroplast</keyword>
<comment type="similarity">
    <text evidence="4 20">Belongs to the light-harvesting chlorophyll a/b-binding (LHC) protein family.</text>
</comment>
<name>Q02069_PINSY</name>
<evidence type="ECO:0000256" key="20">
    <source>
        <dbReference type="RuleBase" id="RU363080"/>
    </source>
</evidence>
<feature type="binding site" evidence="19">
    <location>
        <position position="91"/>
    </location>
    <ligand>
        <name>chlorophyll a</name>
        <dbReference type="ChEBI" id="CHEBI:58416"/>
        <label>1</label>
    </ligand>
</feature>
<evidence type="ECO:0000256" key="8">
    <source>
        <dbReference type="ARBA" id="ARBA00022553"/>
    </source>
</evidence>
<evidence type="ECO:0000256" key="18">
    <source>
        <dbReference type="ARBA" id="ARBA00023136"/>
    </source>
</evidence>
<keyword evidence="20" id="KW-0604">Photosystem II</keyword>
<gene>
    <name evidence="21" type="primary">lhaA1</name>
</gene>
<keyword evidence="5 19" id="KW-0148">Chlorophyll</keyword>
<dbReference type="GO" id="GO:0009523">
    <property type="term" value="C:photosystem II"/>
    <property type="evidence" value="ECO:0007669"/>
    <property type="project" value="UniProtKB-KW"/>
</dbReference>
<keyword evidence="9 20" id="KW-0934">Plastid</keyword>
<evidence type="ECO:0000256" key="2">
    <source>
        <dbReference type="ARBA" id="ARBA00004141"/>
    </source>
</evidence>
<evidence type="ECO:0000256" key="7">
    <source>
        <dbReference type="ARBA" id="ARBA00022531"/>
    </source>
</evidence>
<evidence type="ECO:0000256" key="14">
    <source>
        <dbReference type="ARBA" id="ARBA00022946"/>
    </source>
</evidence>
<keyword evidence="14" id="KW-0809">Transit peptide</keyword>
<dbReference type="EMBL" id="X58514">
    <property type="protein sequence ID" value="CAA41404.1"/>
    <property type="molecule type" value="mRNA"/>
</dbReference>
<keyword evidence="10" id="KW-0812">Transmembrane</keyword>
<dbReference type="InterPro" id="IPR001344">
    <property type="entry name" value="Chloro_AB-bd_pln"/>
</dbReference>
<evidence type="ECO:0000256" key="10">
    <source>
        <dbReference type="ARBA" id="ARBA00022692"/>
    </source>
</evidence>
<dbReference type="AlphaFoldDB" id="Q02069"/>
<comment type="function">
    <text evidence="1 20">The light-harvesting complex (LHC) functions as a light receptor, it captures and delivers excitation energy to photosystems with which it is closely associated.</text>
</comment>
<dbReference type="GO" id="GO:0009522">
    <property type="term" value="C:photosystem I"/>
    <property type="evidence" value="ECO:0007669"/>
    <property type="project" value="UniProtKB-KW"/>
</dbReference>
<evidence type="ECO:0000256" key="19">
    <source>
        <dbReference type="PIRSR" id="PIRSR601344-1"/>
    </source>
</evidence>
<evidence type="ECO:0000256" key="16">
    <source>
        <dbReference type="ARBA" id="ARBA00022991"/>
    </source>
</evidence>
<dbReference type="GO" id="GO:0046872">
    <property type="term" value="F:metal ion binding"/>
    <property type="evidence" value="ECO:0007669"/>
    <property type="project" value="UniProtKB-KW"/>
</dbReference>
<keyword evidence="15" id="KW-1133">Transmembrane helix</keyword>
<dbReference type="PANTHER" id="PTHR21649">
    <property type="entry name" value="CHLOROPHYLL A/B BINDING PROTEIN"/>
    <property type="match status" value="1"/>
</dbReference>
<keyword evidence="18" id="KW-0472">Membrane</keyword>
<evidence type="ECO:0000313" key="21">
    <source>
        <dbReference type="EMBL" id="CAA41404.1"/>
    </source>
</evidence>
<feature type="binding site" evidence="19">
    <location>
        <position position="88"/>
    </location>
    <ligand>
        <name>chlorophyll a</name>
        <dbReference type="ChEBI" id="CHEBI:58416"/>
        <label>1</label>
    </ligand>
</feature>